<reference evidence="3 4" key="1">
    <citation type="submission" date="2019-02" db="EMBL/GenBank/DDBJ databases">
        <title>Bacterial novel species Mucilaginibacter sp. 17JY9-4 isolated from soil.</title>
        <authorList>
            <person name="Jung H.-Y."/>
        </authorList>
    </citation>
    <scope>NUCLEOTIDE SEQUENCE [LARGE SCALE GENOMIC DNA]</scope>
    <source>
        <strain evidence="3 4">17JY9-4</strain>
    </source>
</reference>
<feature type="compositionally biased region" description="Low complexity" evidence="1">
    <location>
        <begin position="911"/>
        <end position="942"/>
    </location>
</feature>
<dbReference type="RefSeq" id="WP_129877195.1">
    <property type="nucleotide sequence ID" value="NZ_SEWG01000005.1"/>
</dbReference>
<dbReference type="AlphaFoldDB" id="A0A4V1ZBL4"/>
<gene>
    <name evidence="3" type="ORF">EWM62_13470</name>
</gene>
<keyword evidence="2" id="KW-0812">Transmembrane</keyword>
<feature type="region of interest" description="Disordered" evidence="1">
    <location>
        <begin position="911"/>
        <end position="965"/>
    </location>
</feature>
<accession>A0A4V1ZBL4</accession>
<evidence type="ECO:0000256" key="1">
    <source>
        <dbReference type="SAM" id="MobiDB-lite"/>
    </source>
</evidence>
<proteinExistence type="predicted"/>
<dbReference type="PANTHER" id="PTHR45615">
    <property type="entry name" value="MYOSIN HEAVY CHAIN, NON-MUSCLE"/>
    <property type="match status" value="1"/>
</dbReference>
<dbReference type="EMBL" id="SEWG01000005">
    <property type="protein sequence ID" value="RYU89337.1"/>
    <property type="molecule type" value="Genomic_DNA"/>
</dbReference>
<feature type="compositionally biased region" description="Basic and acidic residues" evidence="1">
    <location>
        <begin position="1036"/>
        <end position="1053"/>
    </location>
</feature>
<evidence type="ECO:0000256" key="2">
    <source>
        <dbReference type="SAM" id="Phobius"/>
    </source>
</evidence>
<feature type="transmembrane region" description="Helical" evidence="2">
    <location>
        <begin position="26"/>
        <end position="47"/>
    </location>
</feature>
<evidence type="ECO:0000313" key="4">
    <source>
        <dbReference type="Proteomes" id="UP000293331"/>
    </source>
</evidence>
<protein>
    <recommendedName>
        <fullName evidence="5">DUF4175 family protein</fullName>
    </recommendedName>
</protein>
<feature type="compositionally biased region" description="Low complexity" evidence="1">
    <location>
        <begin position="754"/>
        <end position="769"/>
    </location>
</feature>
<dbReference type="PANTHER" id="PTHR45615:SF63">
    <property type="entry name" value="CHROMOSOME UNDETERMINED SCAFFOLD_10, WHOLE GENOME SHOTGUN SEQUENCE"/>
    <property type="match status" value="1"/>
</dbReference>
<evidence type="ECO:0000313" key="3">
    <source>
        <dbReference type="EMBL" id="RYU89337.1"/>
    </source>
</evidence>
<feature type="transmembrane region" description="Helical" evidence="2">
    <location>
        <begin position="59"/>
        <end position="78"/>
    </location>
</feature>
<keyword evidence="2" id="KW-1133">Transmembrane helix</keyword>
<name>A0A4V1ZBL4_9SPHI</name>
<evidence type="ECO:0008006" key="5">
    <source>
        <dbReference type="Google" id="ProtNLM"/>
    </source>
</evidence>
<dbReference type="Proteomes" id="UP000293331">
    <property type="component" value="Unassembled WGS sequence"/>
</dbReference>
<dbReference type="OrthoDB" id="9812498at2"/>
<keyword evidence="2" id="KW-0472">Membrane</keyword>
<feature type="region of interest" description="Disordered" evidence="1">
    <location>
        <begin position="715"/>
        <end position="788"/>
    </location>
</feature>
<feature type="compositionally biased region" description="Polar residues" evidence="1">
    <location>
        <begin position="950"/>
        <end position="965"/>
    </location>
</feature>
<feature type="transmembrane region" description="Helical" evidence="2">
    <location>
        <begin position="162"/>
        <end position="181"/>
    </location>
</feature>
<feature type="compositionally biased region" description="Basic and acidic residues" evidence="1">
    <location>
        <begin position="715"/>
        <end position="749"/>
    </location>
</feature>
<comment type="caution">
    <text evidence="3">The sequence shown here is derived from an EMBL/GenBank/DDBJ whole genome shotgun (WGS) entry which is preliminary data.</text>
</comment>
<sequence>MTSAENYDLLIEKINTFIRKYHYNNLLRGFIFLGAGLFSAYVVIALGEYFGNFNTTLRTILFYFFILLNLGLIVWLVLPPLLARLKLGKTLTHDQAAEIIGRHFNDVHDKLLNTLQLKKQVDDNTAHRDLIEASINQKIETLKPVSFPSAVNIRENSKYLKWVIPPAAIICIIAFAAPSILTESTKRLIRHNEYFAPVAPFQFVLLNKNMSAVQGEDYKLDLKLTGDKLPADIYVETANTTFKLDKENISRFHYLFTNLQQNTSFRLLGNGFESAPYEIKVNLKPILLHFDAELSYPAYLHKKNETLTNAGDLTLPVGTTVNWKFHTQNTSSLLFKINGINKTIPLSADDIFEHRERIVKATSYNISPLNNAVKRSDSASYHINVIADEAPVIEVQEKADSVSMRAFYFNGRIQDDHGFSSLTFHYKTGGKGAGRSVSRPVKADLAATQSNFFYLWNLKDLGIKPGETIIYYFEVADNDGVAGPKATRTPERTLNIPDAAQLADQLNAGSEAVKEKMQSAVKLAAQIEKAAQKLNQALLDKNNLSFDEKKQVEELLQKRKDLDELVKDIQAENKKNLYNRQENQQQTQELIDLQKQIENLFNNVLDEKTKDLLQKLQQLLQENQKDSTRDELSKMQMDNKSLKKELDRILELYKKLDFEQKLNQNINQLNQLAEDQKKLSDETQKTGSNDKDLQQQQEKLNKQFDNVKKALDDLHQENEKSGNKQDFKNPEAEKQAIDEQMNKSAESLKKNNRAQASKSQQQAAKQMKQLADKLQNEESEGQESENAVDARQLRELLKSLVNSSFTQEKIMQSLRQTNPTDPGYIALAQKQKDVKDNLKTAEDSLYSLSRRIPQIQSTVNKEISGINDQIDQALENLGERKTPEAMRNQQFAMTAMNNLALLLSEALDQLQKQQNKSGKGKGKQPSLSQLSKMQQQLNQNMQKAREQMQKMGNPQQGKTGQQGMSEQFAKMAREQQMIRQSLQQINKENNKDGTNGLGSLDKISKEMEQTENDLVNKRITNEALKRQQQIQTRLLEAEKAEQEREQDQKRESRAAGNMPPGYIKALQYYEQVKAKQTEQIKTVPAALNLYYRQKIKHYFDQLNGK</sequence>
<keyword evidence="4" id="KW-1185">Reference proteome</keyword>
<feature type="region of interest" description="Disordered" evidence="1">
    <location>
        <begin position="1036"/>
        <end position="1060"/>
    </location>
</feature>
<organism evidence="3 4">
    <name type="scientific">Mucilaginibacter terrigena</name>
    <dbReference type="NCBI Taxonomy" id="2492395"/>
    <lineage>
        <taxon>Bacteria</taxon>
        <taxon>Pseudomonadati</taxon>
        <taxon>Bacteroidota</taxon>
        <taxon>Sphingobacteriia</taxon>
        <taxon>Sphingobacteriales</taxon>
        <taxon>Sphingobacteriaceae</taxon>
        <taxon>Mucilaginibacter</taxon>
    </lineage>
</organism>